<comment type="caution">
    <text evidence="2">The sequence shown here is derived from an EMBL/GenBank/DDBJ whole genome shotgun (WGS) entry which is preliminary data.</text>
</comment>
<keyword evidence="3" id="KW-1185">Reference proteome</keyword>
<evidence type="ECO:0000313" key="3">
    <source>
        <dbReference type="Proteomes" id="UP001150924"/>
    </source>
</evidence>
<proteinExistence type="predicted"/>
<dbReference type="PROSITE" id="PS51257">
    <property type="entry name" value="PROKAR_LIPOPROTEIN"/>
    <property type="match status" value="1"/>
</dbReference>
<dbReference type="Proteomes" id="UP001150924">
    <property type="component" value="Unassembled WGS sequence"/>
</dbReference>
<feature type="domain" description="Transposase IS66 C-terminal" evidence="1">
    <location>
        <begin position="13"/>
        <end position="49"/>
    </location>
</feature>
<organism evidence="2 3">
    <name type="scientific">Nannocystis pusilla</name>
    <dbReference type="NCBI Taxonomy" id="889268"/>
    <lineage>
        <taxon>Bacteria</taxon>
        <taxon>Pseudomonadati</taxon>
        <taxon>Myxococcota</taxon>
        <taxon>Polyangia</taxon>
        <taxon>Nannocystales</taxon>
        <taxon>Nannocystaceae</taxon>
        <taxon>Nannocystis</taxon>
    </lineage>
</organism>
<gene>
    <name evidence="2" type="ORF">OV079_27880</name>
</gene>
<sequence length="80" mass="8972">MRSALMPAASPTSLLASCQLHGIEPWAYLRDLFCLLPAWPRSRVLALAPAFWKQTAEQQDTQQRLAANVFRVATCVFRPS</sequence>
<evidence type="ECO:0000313" key="2">
    <source>
        <dbReference type="EMBL" id="MCY1009316.1"/>
    </source>
</evidence>
<dbReference type="Pfam" id="PF13817">
    <property type="entry name" value="DDE_Tnp_IS66_C"/>
    <property type="match status" value="1"/>
</dbReference>
<name>A0A9X3ESV1_9BACT</name>
<accession>A0A9X3ESV1</accession>
<dbReference type="EMBL" id="JAPNKE010000002">
    <property type="protein sequence ID" value="MCY1009316.1"/>
    <property type="molecule type" value="Genomic_DNA"/>
</dbReference>
<dbReference type="InterPro" id="IPR039552">
    <property type="entry name" value="IS66_C"/>
</dbReference>
<reference evidence="2" key="1">
    <citation type="submission" date="2022-11" db="EMBL/GenBank/DDBJ databases">
        <title>Minimal conservation of predation-associated metabolite biosynthetic gene clusters underscores biosynthetic potential of Myxococcota including descriptions for ten novel species: Archangium lansinium sp. nov., Myxococcus landrumus sp. nov., Nannocystis bai.</title>
        <authorList>
            <person name="Ahearne A."/>
            <person name="Stevens C."/>
            <person name="Phillips K."/>
        </authorList>
    </citation>
    <scope>NUCLEOTIDE SEQUENCE</scope>
    <source>
        <strain evidence="2">Na p29</strain>
    </source>
</reference>
<protein>
    <submittedName>
        <fullName evidence="2">Transposase domain-containing protein</fullName>
    </submittedName>
</protein>
<dbReference type="RefSeq" id="WP_267771978.1">
    <property type="nucleotide sequence ID" value="NZ_JAPNKE010000002.1"/>
</dbReference>
<dbReference type="AlphaFoldDB" id="A0A9X3ESV1"/>
<evidence type="ECO:0000259" key="1">
    <source>
        <dbReference type="Pfam" id="PF13817"/>
    </source>
</evidence>